<protein>
    <submittedName>
        <fullName evidence="2">Uncharacterized protein</fullName>
    </submittedName>
</protein>
<dbReference type="EMBL" id="JANEYG010000065">
    <property type="protein sequence ID" value="KAJ8914744.1"/>
    <property type="molecule type" value="Genomic_DNA"/>
</dbReference>
<evidence type="ECO:0000313" key="3">
    <source>
        <dbReference type="Proteomes" id="UP001159042"/>
    </source>
</evidence>
<gene>
    <name evidence="2" type="ORF">NQ315_017455</name>
</gene>
<comment type="caution">
    <text evidence="2">The sequence shown here is derived from an EMBL/GenBank/DDBJ whole genome shotgun (WGS) entry which is preliminary data.</text>
</comment>
<dbReference type="Proteomes" id="UP001159042">
    <property type="component" value="Unassembled WGS sequence"/>
</dbReference>
<name>A0AAV8VKV3_9CUCU</name>
<accession>A0AAV8VKV3</accession>
<dbReference type="AlphaFoldDB" id="A0AAV8VKV3"/>
<sequence>MINIGRSGSPWARHIDKSSFLIVPPQLWSQPTSTAWRRCGGVLLASSPTTHTRCRPRHNPLLPTDDSHGGLQREVAHMAQQDKDRKGSCPAELRRHTQRPDNTRTDRTDVLRPKPPTRLPRLTNPRQTLPDDVKQLIRDRRRLKRLATRTRLPQHRHGLNVLNRRVKAALNELTQESWAKHLESLDPQDNSLWKVQKALRLPARRKIPPIHGTRGVVYTNQEKAEAFADSLELQCTLPQLPDEDEEFETEVGARLLAAEEVIGARLLGAQEVIGND</sequence>
<feature type="region of interest" description="Disordered" evidence="1">
    <location>
        <begin position="48"/>
        <end position="127"/>
    </location>
</feature>
<evidence type="ECO:0000256" key="1">
    <source>
        <dbReference type="SAM" id="MobiDB-lite"/>
    </source>
</evidence>
<feature type="compositionally biased region" description="Basic and acidic residues" evidence="1">
    <location>
        <begin position="74"/>
        <end position="112"/>
    </location>
</feature>
<evidence type="ECO:0000313" key="2">
    <source>
        <dbReference type="EMBL" id="KAJ8914744.1"/>
    </source>
</evidence>
<organism evidence="2 3">
    <name type="scientific">Exocentrus adspersus</name>
    <dbReference type="NCBI Taxonomy" id="1586481"/>
    <lineage>
        <taxon>Eukaryota</taxon>
        <taxon>Metazoa</taxon>
        <taxon>Ecdysozoa</taxon>
        <taxon>Arthropoda</taxon>
        <taxon>Hexapoda</taxon>
        <taxon>Insecta</taxon>
        <taxon>Pterygota</taxon>
        <taxon>Neoptera</taxon>
        <taxon>Endopterygota</taxon>
        <taxon>Coleoptera</taxon>
        <taxon>Polyphaga</taxon>
        <taxon>Cucujiformia</taxon>
        <taxon>Chrysomeloidea</taxon>
        <taxon>Cerambycidae</taxon>
        <taxon>Lamiinae</taxon>
        <taxon>Acanthocinini</taxon>
        <taxon>Exocentrus</taxon>
    </lineage>
</organism>
<reference evidence="2 3" key="1">
    <citation type="journal article" date="2023" name="Insect Mol. Biol.">
        <title>Genome sequencing provides insights into the evolution of gene families encoding plant cell wall-degrading enzymes in longhorned beetles.</title>
        <authorList>
            <person name="Shin N.R."/>
            <person name="Okamura Y."/>
            <person name="Kirsch R."/>
            <person name="Pauchet Y."/>
        </authorList>
    </citation>
    <scope>NUCLEOTIDE SEQUENCE [LARGE SCALE GENOMIC DNA]</scope>
    <source>
        <strain evidence="2">EAD_L_NR</strain>
    </source>
</reference>
<keyword evidence="3" id="KW-1185">Reference proteome</keyword>
<proteinExistence type="predicted"/>